<proteinExistence type="inferred from homology"/>
<dbReference type="SUPFAM" id="SSF51445">
    <property type="entry name" value="(Trans)glycosidases"/>
    <property type="match status" value="1"/>
</dbReference>
<dbReference type="EMBL" id="JBHTBJ010000001">
    <property type="protein sequence ID" value="MFC7272873.1"/>
    <property type="molecule type" value="Genomic_DNA"/>
</dbReference>
<keyword evidence="3" id="KW-0326">Glycosidase</keyword>
<dbReference type="PANTHER" id="PTHR10353:SF36">
    <property type="entry name" value="LP05116P"/>
    <property type="match status" value="1"/>
</dbReference>
<dbReference type="InterPro" id="IPR017853">
    <property type="entry name" value="GH"/>
</dbReference>
<keyword evidence="2" id="KW-0378">Hydrolase</keyword>
<dbReference type="Pfam" id="PF00232">
    <property type="entry name" value="Glyco_hydro_1"/>
    <property type="match status" value="2"/>
</dbReference>
<evidence type="ECO:0000256" key="1">
    <source>
        <dbReference type="ARBA" id="ARBA00010838"/>
    </source>
</evidence>
<comment type="caution">
    <text evidence="5">The sequence shown here is derived from an EMBL/GenBank/DDBJ whole genome shotgun (WGS) entry which is preliminary data.</text>
</comment>
<accession>A0ABW2HI24</accession>
<comment type="similarity">
    <text evidence="1 4">Belongs to the glycosyl hydrolase 1 family.</text>
</comment>
<organism evidence="5 6">
    <name type="scientific">Paractinoplanes rhizophilus</name>
    <dbReference type="NCBI Taxonomy" id="1416877"/>
    <lineage>
        <taxon>Bacteria</taxon>
        <taxon>Bacillati</taxon>
        <taxon>Actinomycetota</taxon>
        <taxon>Actinomycetes</taxon>
        <taxon>Micromonosporales</taxon>
        <taxon>Micromonosporaceae</taxon>
        <taxon>Paractinoplanes</taxon>
    </lineage>
</organism>
<keyword evidence="6" id="KW-1185">Reference proteome</keyword>
<dbReference type="RefSeq" id="WP_378964304.1">
    <property type="nucleotide sequence ID" value="NZ_JBHTBJ010000001.1"/>
</dbReference>
<dbReference type="PRINTS" id="PR00131">
    <property type="entry name" value="GLHYDRLASE1"/>
</dbReference>
<evidence type="ECO:0000313" key="5">
    <source>
        <dbReference type="EMBL" id="MFC7272873.1"/>
    </source>
</evidence>
<dbReference type="PANTHER" id="PTHR10353">
    <property type="entry name" value="GLYCOSYL HYDROLASE"/>
    <property type="match status" value="1"/>
</dbReference>
<gene>
    <name evidence="5" type="ORF">ACFQS1_02675</name>
</gene>
<sequence length="398" mass="43945">MTIFLWGVATAGHQIEGDNTAADTWFAENVEPTVFRERSGTACDGYARWREDVDMVAAMGLNAYRFSVEWARVEPREGEFDAAALGHYAAVADRCRERGLAPIVTFNHMTSPHWFAARGAWLDPAAPGLFARYCDRVMAAFGDRIAAGVTLNEPNLPRLLSWTAIPDSVRDLERATLAAAGAAAGVPRYRLANVMLPEEFDAMADGMAAGHRAARAAVKARRPDLPLGFSLAMVDDQVRGRDDPSVRDRKRAEVYGRWLELAREDDFLGVQNYERQYYDGKARIVPSEVDPRSLGECVRYAHARAGVPILVSEHGINTEDDAKRAAFIEQSLPGLKAAMADGVPVLGYIHWTLMDNFEWMYGYGPKLGLHTVDRETFARRPKPSAAAYAALVRAERAG</sequence>
<evidence type="ECO:0000256" key="3">
    <source>
        <dbReference type="ARBA" id="ARBA00023295"/>
    </source>
</evidence>
<dbReference type="InterPro" id="IPR001360">
    <property type="entry name" value="Glyco_hydro_1"/>
</dbReference>
<dbReference type="Gene3D" id="3.20.20.80">
    <property type="entry name" value="Glycosidases"/>
    <property type="match status" value="1"/>
</dbReference>
<dbReference type="Proteomes" id="UP001596548">
    <property type="component" value="Unassembled WGS sequence"/>
</dbReference>
<reference evidence="6" key="1">
    <citation type="journal article" date="2019" name="Int. J. Syst. Evol. Microbiol.">
        <title>The Global Catalogue of Microorganisms (GCM) 10K type strain sequencing project: providing services to taxonomists for standard genome sequencing and annotation.</title>
        <authorList>
            <consortium name="The Broad Institute Genomics Platform"/>
            <consortium name="The Broad Institute Genome Sequencing Center for Infectious Disease"/>
            <person name="Wu L."/>
            <person name="Ma J."/>
        </authorList>
    </citation>
    <scope>NUCLEOTIDE SEQUENCE [LARGE SCALE GENOMIC DNA]</scope>
    <source>
        <strain evidence="6">XZYJT-10</strain>
    </source>
</reference>
<name>A0ABW2HI24_9ACTN</name>
<evidence type="ECO:0000256" key="2">
    <source>
        <dbReference type="ARBA" id="ARBA00022801"/>
    </source>
</evidence>
<evidence type="ECO:0000256" key="4">
    <source>
        <dbReference type="RuleBase" id="RU003690"/>
    </source>
</evidence>
<evidence type="ECO:0000313" key="6">
    <source>
        <dbReference type="Proteomes" id="UP001596548"/>
    </source>
</evidence>
<protein>
    <submittedName>
        <fullName evidence="5">Family 1 glycosylhydrolase</fullName>
    </submittedName>
</protein>